<evidence type="ECO:0000256" key="1">
    <source>
        <dbReference type="SAM" id="Phobius"/>
    </source>
</evidence>
<dbReference type="EMBL" id="KZ825062">
    <property type="protein sequence ID" value="RAH57606.1"/>
    <property type="molecule type" value="Genomic_DNA"/>
</dbReference>
<organism evidence="2 3">
    <name type="scientific">Aspergillus piperis CBS 112811</name>
    <dbReference type="NCBI Taxonomy" id="1448313"/>
    <lineage>
        <taxon>Eukaryota</taxon>
        <taxon>Fungi</taxon>
        <taxon>Dikarya</taxon>
        <taxon>Ascomycota</taxon>
        <taxon>Pezizomycotina</taxon>
        <taxon>Eurotiomycetes</taxon>
        <taxon>Eurotiomycetidae</taxon>
        <taxon>Eurotiales</taxon>
        <taxon>Aspergillaceae</taxon>
        <taxon>Aspergillus</taxon>
        <taxon>Aspergillus subgen. Circumdati</taxon>
    </lineage>
</organism>
<keyword evidence="1" id="KW-0812">Transmembrane</keyword>
<evidence type="ECO:0000313" key="2">
    <source>
        <dbReference type="EMBL" id="RAH57606.1"/>
    </source>
</evidence>
<dbReference type="GeneID" id="37158785"/>
<reference evidence="2 3" key="1">
    <citation type="submission" date="2018-02" db="EMBL/GenBank/DDBJ databases">
        <title>The genomes of Aspergillus section Nigri reveals drivers in fungal speciation.</title>
        <authorList>
            <consortium name="DOE Joint Genome Institute"/>
            <person name="Vesth T.C."/>
            <person name="Nybo J."/>
            <person name="Theobald S."/>
            <person name="Brandl J."/>
            <person name="Frisvad J.C."/>
            <person name="Nielsen K.F."/>
            <person name="Lyhne E.K."/>
            <person name="Kogle M.E."/>
            <person name="Kuo A."/>
            <person name="Riley R."/>
            <person name="Clum A."/>
            <person name="Nolan M."/>
            <person name="Lipzen A."/>
            <person name="Salamov A."/>
            <person name="Henrissat B."/>
            <person name="Wiebenga A."/>
            <person name="De vries R.P."/>
            <person name="Grigoriev I.V."/>
            <person name="Mortensen U.H."/>
            <person name="Andersen M.R."/>
            <person name="Baker S.E."/>
        </authorList>
    </citation>
    <scope>NUCLEOTIDE SEQUENCE [LARGE SCALE GENOMIC DNA]</scope>
    <source>
        <strain evidence="2 3">CBS 112811</strain>
    </source>
</reference>
<keyword evidence="3" id="KW-1185">Reference proteome</keyword>
<gene>
    <name evidence="2" type="ORF">BO85DRAFT_306859</name>
</gene>
<feature type="transmembrane region" description="Helical" evidence="1">
    <location>
        <begin position="22"/>
        <end position="41"/>
    </location>
</feature>
<keyword evidence="1" id="KW-1133">Transmembrane helix</keyword>
<accession>A0A8G1VLH8</accession>
<evidence type="ECO:0000313" key="3">
    <source>
        <dbReference type="Proteomes" id="UP000249526"/>
    </source>
</evidence>
<dbReference type="AlphaFoldDB" id="A0A8G1VLH8"/>
<proteinExistence type="predicted"/>
<name>A0A8G1VLH8_9EURO</name>
<sequence>MVPISDANLSHRTSIQHINWDLIIYAVVSYIHVRFLFVCFIQQARCLFIPIF</sequence>
<keyword evidence="1" id="KW-0472">Membrane</keyword>
<dbReference type="Proteomes" id="UP000249526">
    <property type="component" value="Unassembled WGS sequence"/>
</dbReference>
<dbReference type="RefSeq" id="XP_025515528.1">
    <property type="nucleotide sequence ID" value="XM_025655383.1"/>
</dbReference>
<protein>
    <submittedName>
        <fullName evidence="2">Uncharacterized protein</fullName>
    </submittedName>
</protein>